<dbReference type="PROSITE" id="PS51526">
    <property type="entry name" value="RFX_DBD"/>
    <property type="match status" value="1"/>
</dbReference>
<dbReference type="InterPro" id="IPR057321">
    <property type="entry name" value="RFX1-4/6/8-like_BCD"/>
</dbReference>
<keyword evidence="17" id="KW-0675">Receptor</keyword>
<keyword evidence="4" id="KW-0597">Phosphoprotein</keyword>
<comment type="similarity">
    <text evidence="27">Belongs to the glutamate-gated ion channel (TC 1.A.10.1) family. NR2C/GRIN2C subfamily.</text>
</comment>
<evidence type="ECO:0000256" key="23">
    <source>
        <dbReference type="ARBA" id="ARBA00034104"/>
    </source>
</evidence>
<dbReference type="InterPro" id="IPR039779">
    <property type="entry name" value="RFX-like"/>
</dbReference>
<evidence type="ECO:0000256" key="21">
    <source>
        <dbReference type="ARBA" id="ARBA00023286"/>
    </source>
</evidence>
<dbReference type="EMBL" id="JAROKS010000012">
    <property type="protein sequence ID" value="KAK1799298.1"/>
    <property type="molecule type" value="Genomic_DNA"/>
</dbReference>
<dbReference type="SUPFAM" id="SSF46785">
    <property type="entry name" value="Winged helix' DNA-binding domain"/>
    <property type="match status" value="1"/>
</dbReference>
<evidence type="ECO:0000256" key="24">
    <source>
        <dbReference type="ARBA" id="ARBA00034430"/>
    </source>
</evidence>
<evidence type="ECO:0000256" key="35">
    <source>
        <dbReference type="SAM" id="Phobius"/>
    </source>
</evidence>
<dbReference type="GO" id="GO:0098655">
    <property type="term" value="P:monoatomic cation transmembrane transport"/>
    <property type="evidence" value="ECO:0007669"/>
    <property type="project" value="UniProtKB-ARBA"/>
</dbReference>
<dbReference type="PANTHER" id="PTHR12619">
    <property type="entry name" value="RFX TRANSCRIPTION FACTOR FAMILY"/>
    <property type="match status" value="1"/>
</dbReference>
<feature type="transmembrane region" description="Helical" evidence="35">
    <location>
        <begin position="1734"/>
        <end position="1752"/>
    </location>
</feature>
<keyword evidence="5 35" id="KW-0812">Transmembrane</keyword>
<dbReference type="InterPro" id="IPR003150">
    <property type="entry name" value="DNA-bd_RFX"/>
</dbReference>
<feature type="region of interest" description="Disordered" evidence="34">
    <location>
        <begin position="152"/>
        <end position="172"/>
    </location>
</feature>
<keyword evidence="6" id="KW-0732">Signal</keyword>
<evidence type="ECO:0000256" key="8">
    <source>
        <dbReference type="ARBA" id="ARBA00022842"/>
    </source>
</evidence>
<dbReference type="InterPro" id="IPR001508">
    <property type="entry name" value="Iono_Glu_rcpt_met"/>
</dbReference>
<keyword evidence="38" id="KW-1185">Reference proteome</keyword>
<keyword evidence="10" id="KW-0805">Transcription regulation</keyword>
<dbReference type="FunFam" id="3.40.190.10:FF:000026">
    <property type="entry name" value="Glutamate ionotropic receptor NMDA type subunit 2A"/>
    <property type="match status" value="1"/>
</dbReference>
<proteinExistence type="inferred from homology"/>
<evidence type="ECO:0000256" key="5">
    <source>
        <dbReference type="ARBA" id="ARBA00022692"/>
    </source>
</evidence>
<dbReference type="SUPFAM" id="SSF53850">
    <property type="entry name" value="Periplasmic binding protein-like II"/>
    <property type="match status" value="1"/>
</dbReference>
<evidence type="ECO:0000256" key="4">
    <source>
        <dbReference type="ARBA" id="ARBA00022553"/>
    </source>
</evidence>
<evidence type="ECO:0000256" key="30">
    <source>
        <dbReference type="ARBA" id="ARBA00076069"/>
    </source>
</evidence>
<evidence type="ECO:0000256" key="13">
    <source>
        <dbReference type="ARBA" id="ARBA00023125"/>
    </source>
</evidence>
<evidence type="ECO:0000256" key="33">
    <source>
        <dbReference type="PIRSR" id="PIRSR601508-3"/>
    </source>
</evidence>
<dbReference type="Pfam" id="PF10613">
    <property type="entry name" value="Lig_chan-Glu_bd"/>
    <property type="match status" value="1"/>
</dbReference>
<dbReference type="Gene3D" id="3.40.190.10">
    <property type="entry name" value="Periplasmic binding protein-like II"/>
    <property type="match status" value="2"/>
</dbReference>
<keyword evidence="7" id="KW-0106">Calcium</keyword>
<feature type="compositionally biased region" description="Low complexity" evidence="34">
    <location>
        <begin position="152"/>
        <end position="165"/>
    </location>
</feature>
<comment type="catalytic activity">
    <reaction evidence="24">
        <text>K(+)(in) = K(+)(out)</text>
        <dbReference type="Rhea" id="RHEA:29463"/>
        <dbReference type="ChEBI" id="CHEBI:29103"/>
    </reaction>
</comment>
<feature type="binding site" evidence="31">
    <location>
        <position position="1648"/>
    </location>
    <ligand>
        <name>L-glutamate</name>
        <dbReference type="ChEBI" id="CHEBI:29985"/>
    </ligand>
</feature>
<dbReference type="GO" id="GO:0045211">
    <property type="term" value="C:postsynaptic membrane"/>
    <property type="evidence" value="ECO:0007669"/>
    <property type="project" value="UniProtKB-SubCell"/>
</dbReference>
<dbReference type="Pfam" id="PF02257">
    <property type="entry name" value="RFX_DNA_binding"/>
    <property type="match status" value="1"/>
</dbReference>
<dbReference type="InterPro" id="IPR007668">
    <property type="entry name" value="RFX1_trans_act"/>
</dbReference>
<dbReference type="Pfam" id="PF25340">
    <property type="entry name" value="BCD_RFX"/>
    <property type="match status" value="1"/>
</dbReference>
<evidence type="ECO:0000256" key="11">
    <source>
        <dbReference type="ARBA" id="ARBA00023018"/>
    </source>
</evidence>
<evidence type="ECO:0000256" key="28">
    <source>
        <dbReference type="ARBA" id="ARBA00071516"/>
    </source>
</evidence>
<keyword evidence="14 35" id="KW-0472">Membrane</keyword>
<evidence type="ECO:0000256" key="26">
    <source>
        <dbReference type="ARBA" id="ARBA00036634"/>
    </source>
</evidence>
<dbReference type="CDD" id="cd13718">
    <property type="entry name" value="PBP2_iGluR_NMDA_Nr2"/>
    <property type="match status" value="1"/>
</dbReference>
<dbReference type="GO" id="GO:0017146">
    <property type="term" value="C:NMDA selective glutamate receptor complex"/>
    <property type="evidence" value="ECO:0007669"/>
    <property type="project" value="UniProtKB-ARBA"/>
</dbReference>
<feature type="disulfide bond" evidence="33">
    <location>
        <begin position="1880"/>
        <end position="1935"/>
    </location>
</feature>
<feature type="transmembrane region" description="Helical" evidence="35">
    <location>
        <begin position="1955"/>
        <end position="1977"/>
    </location>
</feature>
<dbReference type="GO" id="GO:0004972">
    <property type="term" value="F:NMDA glutamate receptor activity"/>
    <property type="evidence" value="ECO:0007669"/>
    <property type="project" value="UniProtKB-ARBA"/>
</dbReference>
<feature type="transmembrane region" description="Helical" evidence="35">
    <location>
        <begin position="1764"/>
        <end position="1789"/>
    </location>
</feature>
<organism evidence="37 38">
    <name type="scientific">Electrophorus voltai</name>
    <dbReference type="NCBI Taxonomy" id="2609070"/>
    <lineage>
        <taxon>Eukaryota</taxon>
        <taxon>Metazoa</taxon>
        <taxon>Chordata</taxon>
        <taxon>Craniata</taxon>
        <taxon>Vertebrata</taxon>
        <taxon>Euteleostomi</taxon>
        <taxon>Actinopterygii</taxon>
        <taxon>Neopterygii</taxon>
        <taxon>Teleostei</taxon>
        <taxon>Ostariophysi</taxon>
        <taxon>Gymnotiformes</taxon>
        <taxon>Gymnotoidei</taxon>
        <taxon>Gymnotidae</taxon>
        <taxon>Electrophorus</taxon>
    </lineage>
</organism>
<dbReference type="FunFam" id="1.10.10.10:FF:000017">
    <property type="entry name" value="transcription factor RFX3 isoform X1"/>
    <property type="match status" value="1"/>
</dbReference>
<evidence type="ECO:0000256" key="27">
    <source>
        <dbReference type="ARBA" id="ARBA00060923"/>
    </source>
</evidence>
<keyword evidence="21" id="KW-1071">Ligand-gated ion channel</keyword>
<dbReference type="Pfam" id="PF04589">
    <property type="entry name" value="RFX1_trans_act"/>
    <property type="match status" value="1"/>
</dbReference>
<evidence type="ECO:0000313" key="38">
    <source>
        <dbReference type="Proteomes" id="UP001239994"/>
    </source>
</evidence>
<dbReference type="Pfam" id="PF10565">
    <property type="entry name" value="NMDAR2_C"/>
    <property type="match status" value="1"/>
</dbReference>
<feature type="compositionally biased region" description="Low complexity" evidence="34">
    <location>
        <begin position="589"/>
        <end position="605"/>
    </location>
</feature>
<dbReference type="FunFam" id="3.40.50.2300:FF:000020">
    <property type="entry name" value="Glutamate receptor ionotropic, NMDA 2B, putative"/>
    <property type="match status" value="1"/>
</dbReference>
<dbReference type="GO" id="GO:0005634">
    <property type="term" value="C:nucleus"/>
    <property type="evidence" value="ECO:0007669"/>
    <property type="project" value="UniProtKB-SubCell"/>
</dbReference>
<dbReference type="InterPro" id="IPR036388">
    <property type="entry name" value="WH-like_DNA-bd_sf"/>
</dbReference>
<feature type="site" description="Interaction with the cone snail toxin Con-ikot-ikot" evidence="32">
    <location>
        <position position="1830"/>
    </location>
</feature>
<dbReference type="Pfam" id="PF00060">
    <property type="entry name" value="Lig_chan"/>
    <property type="match status" value="1"/>
</dbReference>
<keyword evidence="11" id="KW-0770">Synapse</keyword>
<keyword evidence="12" id="KW-0406">Ion transport</keyword>
<evidence type="ECO:0000256" key="15">
    <source>
        <dbReference type="ARBA" id="ARBA00023157"/>
    </source>
</evidence>
<reference evidence="37" key="1">
    <citation type="submission" date="2023-03" db="EMBL/GenBank/DDBJ databases">
        <title>Electrophorus voltai genome.</title>
        <authorList>
            <person name="Bian C."/>
        </authorList>
    </citation>
    <scope>NUCLEOTIDE SEQUENCE</scope>
    <source>
        <strain evidence="37">CB-2022</strain>
        <tissue evidence="37">Muscle</tissue>
    </source>
</reference>
<feature type="compositionally biased region" description="Acidic residues" evidence="34">
    <location>
        <begin position="963"/>
        <end position="979"/>
    </location>
</feature>
<keyword evidence="9 35" id="KW-1133">Transmembrane helix</keyword>
<keyword evidence="22" id="KW-0407">Ion channel</keyword>
<protein>
    <recommendedName>
        <fullName evidence="28">Glutamate receptor ionotropic, NMDA 2C</fullName>
    </recommendedName>
    <alternativeName>
        <fullName evidence="29">Glutamate [NMDA] receptor subunit epsilon-3</fullName>
    </alternativeName>
    <alternativeName>
        <fullName evidence="30">N-methyl D-aspartate receptor subtype 2C</fullName>
    </alternativeName>
</protein>
<evidence type="ECO:0000313" key="37">
    <source>
        <dbReference type="EMBL" id="KAK1799298.1"/>
    </source>
</evidence>
<keyword evidence="3" id="KW-1003">Cell membrane</keyword>
<feature type="non-terminal residue" evidence="37">
    <location>
        <position position="2547"/>
    </location>
</feature>
<evidence type="ECO:0000256" key="17">
    <source>
        <dbReference type="ARBA" id="ARBA00023170"/>
    </source>
</evidence>
<feature type="region of interest" description="Disordered" evidence="34">
    <location>
        <begin position="2219"/>
        <end position="2247"/>
    </location>
</feature>
<evidence type="ECO:0000256" key="34">
    <source>
        <dbReference type="SAM" id="MobiDB-lite"/>
    </source>
</evidence>
<keyword evidence="16" id="KW-0804">Transcription</keyword>
<evidence type="ECO:0000256" key="18">
    <source>
        <dbReference type="ARBA" id="ARBA00023180"/>
    </source>
</evidence>
<dbReference type="Gene3D" id="1.10.10.10">
    <property type="entry name" value="Winged helix-like DNA-binding domain superfamily/Winged helix DNA-binding domain"/>
    <property type="match status" value="1"/>
</dbReference>
<dbReference type="FunFam" id="3.40.190.10:FF:000007">
    <property type="entry name" value="Putative glutamate receptor ionotropic NMDA 2B"/>
    <property type="match status" value="1"/>
</dbReference>
<evidence type="ECO:0000256" key="3">
    <source>
        <dbReference type="ARBA" id="ARBA00022475"/>
    </source>
</evidence>
<feature type="binding site" evidence="31">
    <location>
        <position position="1825"/>
    </location>
    <ligand>
        <name>L-glutamate</name>
        <dbReference type="ChEBI" id="CHEBI:29985"/>
    </ligand>
</feature>
<dbReference type="InterPro" id="IPR036390">
    <property type="entry name" value="WH_DNA-bd_sf"/>
</dbReference>
<evidence type="ECO:0000256" key="1">
    <source>
        <dbReference type="ARBA" id="ARBA00004123"/>
    </source>
</evidence>
<dbReference type="GO" id="GO:0000978">
    <property type="term" value="F:RNA polymerase II cis-regulatory region sequence-specific DNA binding"/>
    <property type="evidence" value="ECO:0007669"/>
    <property type="project" value="TreeGrafter"/>
</dbReference>
<comment type="subcellular location">
    <subcellularLocation>
        <location evidence="1">Nucleus</location>
    </subcellularLocation>
    <subcellularLocation>
        <location evidence="23">Postsynaptic cell membrane</location>
        <topology evidence="23">Multi-pass membrane protein</topology>
    </subcellularLocation>
</comment>
<feature type="binding site" evidence="31">
    <location>
        <position position="1866"/>
    </location>
    <ligand>
        <name>L-glutamate</name>
        <dbReference type="ChEBI" id="CHEBI:29985"/>
    </ligand>
</feature>
<dbReference type="SMART" id="SM00918">
    <property type="entry name" value="Lig_chan-Glu_bd"/>
    <property type="match status" value="1"/>
</dbReference>
<keyword evidence="2" id="KW-0813">Transport</keyword>
<dbReference type="Pfam" id="PF01094">
    <property type="entry name" value="ANF_receptor"/>
    <property type="match status" value="1"/>
</dbReference>
<feature type="region of interest" description="Disordered" evidence="34">
    <location>
        <begin position="584"/>
        <end position="605"/>
    </location>
</feature>
<dbReference type="CDD" id="cd06378">
    <property type="entry name" value="PBP1_iGluR_NMDA_NR2"/>
    <property type="match status" value="1"/>
</dbReference>
<keyword evidence="15 33" id="KW-1015">Disulfide bond</keyword>
<evidence type="ECO:0000256" key="31">
    <source>
        <dbReference type="PIRSR" id="PIRSR601508-1"/>
    </source>
</evidence>
<comment type="catalytic activity">
    <reaction evidence="25">
        <text>Na(+)(in) = Na(+)(out)</text>
        <dbReference type="Rhea" id="RHEA:34963"/>
        <dbReference type="ChEBI" id="CHEBI:29101"/>
    </reaction>
</comment>
<keyword evidence="8" id="KW-0460">Magnesium</keyword>
<evidence type="ECO:0000256" key="19">
    <source>
        <dbReference type="ARBA" id="ARBA00023242"/>
    </source>
</evidence>
<evidence type="ECO:0000256" key="25">
    <source>
        <dbReference type="ARBA" id="ARBA00036239"/>
    </source>
</evidence>
<evidence type="ECO:0000256" key="22">
    <source>
        <dbReference type="ARBA" id="ARBA00023303"/>
    </source>
</evidence>
<dbReference type="PANTHER" id="PTHR12619:SF23">
    <property type="entry name" value="MHC CLASS II REGULATORY FACTOR RFX1"/>
    <property type="match status" value="1"/>
</dbReference>
<keyword evidence="18" id="KW-0325">Glycoprotein</keyword>
<dbReference type="InterPro" id="IPR001320">
    <property type="entry name" value="Iontro_rcpt_C"/>
</dbReference>
<feature type="region of interest" description="Disordered" evidence="34">
    <location>
        <begin position="430"/>
        <end position="468"/>
    </location>
</feature>
<gene>
    <name evidence="37" type="ORF">P4O66_007535</name>
</gene>
<evidence type="ECO:0000256" key="9">
    <source>
        <dbReference type="ARBA" id="ARBA00022989"/>
    </source>
</evidence>
<evidence type="ECO:0000256" key="12">
    <source>
        <dbReference type="ARBA" id="ARBA00023065"/>
    </source>
</evidence>
<evidence type="ECO:0000256" key="10">
    <source>
        <dbReference type="ARBA" id="ARBA00023015"/>
    </source>
</evidence>
<feature type="transmembrane region" description="Helical" evidence="35">
    <location>
        <begin position="1691"/>
        <end position="1714"/>
    </location>
</feature>
<dbReference type="SUPFAM" id="SSF53822">
    <property type="entry name" value="Periplasmic binding protein-like I"/>
    <property type="match status" value="1"/>
</dbReference>
<feature type="binding site" evidence="31">
    <location>
        <position position="1824"/>
    </location>
    <ligand>
        <name>L-glutamate</name>
        <dbReference type="ChEBI" id="CHEBI:29985"/>
    </ligand>
</feature>
<evidence type="ECO:0000256" key="20">
    <source>
        <dbReference type="ARBA" id="ARBA00023257"/>
    </source>
</evidence>
<comment type="caution">
    <text evidence="37">The sequence shown here is derived from an EMBL/GenBank/DDBJ whole genome shotgun (WGS) entry which is preliminary data.</text>
</comment>
<dbReference type="GO" id="GO:0000981">
    <property type="term" value="F:DNA-binding transcription factor activity, RNA polymerase II-specific"/>
    <property type="evidence" value="ECO:0007669"/>
    <property type="project" value="TreeGrafter"/>
</dbReference>
<comment type="catalytic activity">
    <reaction evidence="26">
        <text>Ca(2+)(in) = Ca(2+)(out)</text>
        <dbReference type="Rhea" id="RHEA:29671"/>
        <dbReference type="ChEBI" id="CHEBI:29108"/>
    </reaction>
</comment>
<feature type="compositionally biased region" description="Low complexity" evidence="34">
    <location>
        <begin position="60"/>
        <end position="92"/>
    </location>
</feature>
<evidence type="ECO:0000256" key="7">
    <source>
        <dbReference type="ARBA" id="ARBA00022837"/>
    </source>
</evidence>
<dbReference type="PRINTS" id="PR00177">
    <property type="entry name" value="NMDARECEPTOR"/>
</dbReference>
<accession>A0AAD8ZJN4</accession>
<dbReference type="InterPro" id="IPR028082">
    <property type="entry name" value="Peripla_BP_I"/>
</dbReference>
<feature type="region of interest" description="Disordered" evidence="34">
    <location>
        <begin position="956"/>
        <end position="980"/>
    </location>
</feature>
<dbReference type="Proteomes" id="UP001239994">
    <property type="component" value="Unassembled WGS sequence"/>
</dbReference>
<feature type="region of interest" description="Disordered" evidence="34">
    <location>
        <begin position="53"/>
        <end position="111"/>
    </location>
</feature>
<evidence type="ECO:0000259" key="36">
    <source>
        <dbReference type="PROSITE" id="PS51526"/>
    </source>
</evidence>
<dbReference type="Gene3D" id="3.40.50.2300">
    <property type="match status" value="2"/>
</dbReference>
<evidence type="ECO:0000256" key="6">
    <source>
        <dbReference type="ARBA" id="ARBA00022729"/>
    </source>
</evidence>
<keyword evidence="19" id="KW-0539">Nucleus</keyword>
<feature type="compositionally biased region" description="Low complexity" evidence="34">
    <location>
        <begin position="430"/>
        <end position="441"/>
    </location>
</feature>
<evidence type="ECO:0000256" key="16">
    <source>
        <dbReference type="ARBA" id="ARBA00023163"/>
    </source>
</evidence>
<feature type="site" description="Crucial to convey clamshell closure to channel opening" evidence="32">
    <location>
        <position position="1797"/>
    </location>
</feature>
<evidence type="ECO:0000256" key="32">
    <source>
        <dbReference type="PIRSR" id="PIRSR601508-2"/>
    </source>
</evidence>
<feature type="domain" description="RFX-type winged-helix" evidence="36">
    <location>
        <begin position="473"/>
        <end position="548"/>
    </location>
</feature>
<feature type="compositionally biased region" description="Polar residues" evidence="34">
    <location>
        <begin position="93"/>
        <end position="111"/>
    </location>
</feature>
<dbReference type="InterPro" id="IPR001828">
    <property type="entry name" value="ANF_lig-bd_rcpt"/>
</dbReference>
<dbReference type="InterPro" id="IPR018884">
    <property type="entry name" value="NMDAR2_C"/>
</dbReference>
<evidence type="ECO:0000256" key="14">
    <source>
        <dbReference type="ARBA" id="ARBA00023136"/>
    </source>
</evidence>
<feature type="binding site" evidence="31">
    <location>
        <position position="1653"/>
    </location>
    <ligand>
        <name>L-glutamate</name>
        <dbReference type="ChEBI" id="CHEBI:29985"/>
    </ligand>
</feature>
<keyword evidence="13" id="KW-0238">DNA-binding</keyword>
<evidence type="ECO:0000256" key="2">
    <source>
        <dbReference type="ARBA" id="ARBA00022448"/>
    </source>
</evidence>
<keyword evidence="20" id="KW-0628">Postsynaptic cell membrane</keyword>
<name>A0AAD8ZJN4_9TELE</name>
<sequence length="2547" mass="282662">LFNKANLMATTAYVEELQQTSQPQGGVVTVTSGQPATATTAPQQFLAELQTTVASGSASTPTGQTTPPPAQAQKTPTVAQTPPTQAPPTQTQYVTAEIQSSPTQSSNAQSTPQYIVVTVTEGSLHSSDSVSDSSPPPAVVQTGVPTQVVQQVQSVQQSTSQGQQAREAERERKKQRELNEWLQQRVVLAALADGTAGAYADSYILDYPCFPLTLPVSLPLSTVHIPVMTVGWESEHPLSPSAHMAMAGHTFMFEAASSYGVGGLSRSRLKIGIWFERPEMEIAMQCRNWLQQVPVQHVYTNQVQYVEGGENNYTTSTIRSSSFPYTDTPLYTQTNAGQYYESTPASASQAASPGTPLTVAVTTGSTGVSMFVAGTGQIVANPASGTAGGATAVIAASGAAANGSGEGGGGANGSGGSYVIQGGYMLGSSGSSNSGNGQSYSHNARASPATVSISEGEENSVPSADKKLSSGPQVQWLLDNYETAEGVSLPRSTLYCHYLLHCQEQKLEPVNAASFGKLIRSVFMGLRTRRLGTRGNSKYHYYGLRIKASSSLLRLMEDQQHLAMRQQPFSQKQRLKPVQKVEGMTNGMSSGAGQQQQQQQGSGLSDISAQVQQYQQFLDASRALPEFPDIDLQAKPLPEGIELEHIKSFQLLYREHCEAILDVMVNLQFTLVETLWKTFWRFSENQAGDAATLAVHDESEKRLPKSCLVLLCKHEPVLRWSRDCDNTLYQGLVEILIPDVLRPIPSALTQAIRNFAKSLESWLTNAMMNIPEEMVRVKVTCANAFAQTLRRYTSLNHLAQAARAVLQNTAQINQMLSDLNRVDFANVQEQASWVCRCEDRVVQRLEQDFKLTLQQQNSLEQWAAWLDGVVSQVLKPYQASSAFPKAAKLFLLRWSFYSSMVIRDLTLRSAASFGSFHLIRLLYDEYMYYLIEHRVAQAKGETPIAVMGEFASLGRSLNTLDPDKEEEEEEEDESEDECQELALPSDGAALGEESLEPPAKLARTDQRLSSVRVCKCAFEVANLSDSHVSVLLLGVRSMCYCALMYEESGKSDLLYLLTGVNQVLRMCEFHRIIQLHLRGQPEYRKSQWEERETQKESEVTDLKFPLTGTGNTQGASEMGVRLGCLSDTLWPLLPLPLLPLLLLPLLLLCASAPCCHGRPFSMAEPAVNVAVVFSGSAYQVEIKGRLSRENFLDLPLEVNPITVLVNNTNPRTLLTRICDTLAANRVHGVVFEDNIGSEAVAQILDFISTQTAVPIVGISGGSAVVLPHKGDGSTFLQLGSSIEQQINGMFKVMEEYNWDSFVVITSQYPGYEAFVDYIHSFTDTSYFLWELQDVLTFDMSSDSLNDLRARRLLQQIDAQVLLVYCSHDEAQYLFSMAKEVGLLGPGYIWIIPSLAVGNPNVSPPDSFPVGLISIITDRWKTSLRNRVRDGVAIVVKGVESFRKHKGFIPDGHADCQSPQRPDINDTLFRHMLNVMWEHTDFSFNSDGYLINPSMIIITLDRDRQWDKVGSYESGILQMRYPVWPRYGTYLEPVSDNRHLTVATLEERPFVIVEAVDPITGTCLSNTVPCRRQSNKTEMIVGDTEPYTKLCCKGFCIDILKKLSRNIKFSYDLYLVTNGKHGKLVRGVWNGMIGEVVYKRADMAIGSLTINEERSEIIDFSVPFVETGISVMVARSNGTVSPSAFLEPYSPAVWVMMFVMCLTVVAVTVFVFEYFSPVGYNRSLESAKDPGGPTFTIGKSVWLLWGIVFNNSVPIENPKGTTSKIMVLVWAFFAVIFLASYTANLAAFMIQEQYIDTVSGLSDKKFQKPQEQYPPFRFGTVPNGSTERNIRSNYPEMHSHMVKYNQKGVEDALNSLKTGKLDAFIYDAAVLNYMAGKDEGCKLVTIGSGKVFATTGYGIALQKESRWKRPIDLALLQFLADGDTQKLQTVWLTGICRNEKKEVMSSKLDIDNMAGVFYMLLVAMGLSLLVFAWEHLLYWKLRHSVRKSERLDFLLGISRGIYSCFNGVENTDRNGSMQSPDVTTNYTQANMLKMLKTAKDIVSSARVENSLDNATKTIENWSRRGPEATKPSLPTRLISIDSSHGRLPYISSVTDNQAPYSQRVLTPTFPLHYGDSITQPLPEKPRVITRPTPLRYTLPARTSHHHIYERTLPISSLSSPHIAMRDPPPPTAPKPHHFGRLYMDNQVCHQTTSPLLPYRAFHVPDIYVEHQEPPENRKLYTESLGRKKRSQSYVAPSPETRRRTDYEEPESCLVHELRASHLLNSHAHTTHCLGSHYQRPSASCNSCMKPYLEPEMDDVPLLGKEKLNRRASFLRATWGGDRMRHLDEKPSTSAASSGRISTPDLFPRVVVANPKPSKMYASTGNNLCYNMAVEPAYLDPAHMSSYPYRPQKLKYSQSTRLPSYREAILQNAAALRRSSSTVVHRHYSTYLNSYTDLPVYVGPLAQGPAHFYDHPKDMCHPIPCVSHCPADATLVPRLGSRPIMYQNTAFEGYEGAGRSCEEPPLLPLHTLPASSGNREHRQVLLARRANSPYVPKPWGRVSSLESEV</sequence>
<evidence type="ECO:0000256" key="29">
    <source>
        <dbReference type="ARBA" id="ARBA00075000"/>
    </source>
</evidence>
<dbReference type="SMART" id="SM00079">
    <property type="entry name" value="PBPe"/>
    <property type="match status" value="1"/>
</dbReference>
<dbReference type="InterPro" id="IPR019594">
    <property type="entry name" value="Glu/Gly-bd"/>
</dbReference>